<protein>
    <submittedName>
        <fullName evidence="3">Single-strand annealing protein SAK3</fullName>
    </submittedName>
</protein>
<evidence type="ECO:0000259" key="2">
    <source>
        <dbReference type="Pfam" id="PF06378"/>
    </source>
</evidence>
<evidence type="ECO:0000313" key="3">
    <source>
        <dbReference type="EMBL" id="CAB4167988.1"/>
    </source>
</evidence>
<evidence type="ECO:0000256" key="1">
    <source>
        <dbReference type="SAM" id="MobiDB-lite"/>
    </source>
</evidence>
<reference evidence="3" key="1">
    <citation type="submission" date="2020-04" db="EMBL/GenBank/DDBJ databases">
        <authorList>
            <person name="Chiriac C."/>
            <person name="Salcher M."/>
            <person name="Ghai R."/>
            <person name="Kavagutti S V."/>
        </authorList>
    </citation>
    <scope>NUCLEOTIDE SEQUENCE</scope>
</reference>
<dbReference type="Pfam" id="PF06378">
    <property type="entry name" value="SSAP_Sak"/>
    <property type="match status" value="1"/>
</dbReference>
<name>A0A6J5PFS7_9CAUD</name>
<feature type="region of interest" description="Disordered" evidence="1">
    <location>
        <begin position="134"/>
        <end position="165"/>
    </location>
</feature>
<proteinExistence type="predicted"/>
<accession>A0A6J5PFS7</accession>
<dbReference type="EMBL" id="LR796806">
    <property type="protein sequence ID" value="CAB4167988.1"/>
    <property type="molecule type" value="Genomic_DNA"/>
</dbReference>
<sequence length="247" mass="27080">MTEKTPWEVLSRIDVTDKIEKKNGLSYLSWAWAWGKLKENYPHAWFRKHEGASGYPYFMDVQGYAFVRVTVGLDRTGDHEVTESLPVLDHRNKPIQGPNAFEVNNALQRCLAKAIAYHGLGHYIYAGEDMPQEAQEAPVESVKPAPAPTPAKEPTQPSAASQNEPTATEGLMGVVAPDGVNSGHPVSMVAEVFAAFIPTCADEDTLNGFYAKNKTAIAYLKEQKPDLHKQVVAAFASRKAEIKAAKA</sequence>
<gene>
    <name evidence="3" type="ORF">UFOVP858_89</name>
</gene>
<dbReference type="InterPro" id="IPR009425">
    <property type="entry name" value="DSRM_SSAP"/>
</dbReference>
<organism evidence="3">
    <name type="scientific">uncultured Caudovirales phage</name>
    <dbReference type="NCBI Taxonomy" id="2100421"/>
    <lineage>
        <taxon>Viruses</taxon>
        <taxon>Duplodnaviria</taxon>
        <taxon>Heunggongvirae</taxon>
        <taxon>Uroviricota</taxon>
        <taxon>Caudoviricetes</taxon>
        <taxon>Peduoviridae</taxon>
        <taxon>Maltschvirus</taxon>
        <taxon>Maltschvirus maltsch</taxon>
    </lineage>
</organism>
<feature type="domain" description="SSAP RNA binding" evidence="2">
    <location>
        <begin position="7"/>
        <end position="138"/>
    </location>
</feature>